<organism evidence="6 7">
    <name type="scientific">Rhodopseudomonas rhenobacensis</name>
    <dbReference type="NCBI Taxonomy" id="87461"/>
    <lineage>
        <taxon>Bacteria</taxon>
        <taxon>Pseudomonadati</taxon>
        <taxon>Pseudomonadota</taxon>
        <taxon>Alphaproteobacteria</taxon>
        <taxon>Hyphomicrobiales</taxon>
        <taxon>Nitrobacteraceae</taxon>
        <taxon>Rhodopseudomonas</taxon>
    </lineage>
</organism>
<sequence>MASLNGKTLFISGGSRGIGLAIALRAARDGANVAIAAKTAEPHPKLAGTIYTAADEVRAAGGNALPILCDIRDEAQVIAAIDKTVAEFGGLDICVNNASAISLTNSQNTDMKRFDLMMGINTRGTFMVSKYCIPHLKKADNPHILMLSPPLDMKQKWFEHSTAYTMAKFGMSMCVLGLSGEQKRAGIAVNALWPRTTIATAAVGNLLGGDAMMRASRTPEIMGDAAYEIFCKPSREFTGQFCIDDKVLHAAGVTDFERYRVDPSVPLMSDFFVPDDDVPPPGVSVMALPSVDAAKAKG</sequence>
<evidence type="ECO:0000256" key="4">
    <source>
        <dbReference type="ARBA" id="ARBA00023002"/>
    </source>
</evidence>
<evidence type="ECO:0000313" key="7">
    <source>
        <dbReference type="Proteomes" id="UP000542353"/>
    </source>
</evidence>
<keyword evidence="5" id="KW-0576">Peroxisome</keyword>
<keyword evidence="4" id="KW-0560">Oxidoreductase</keyword>
<evidence type="ECO:0000256" key="1">
    <source>
        <dbReference type="ARBA" id="ARBA00004275"/>
    </source>
</evidence>
<dbReference type="InterPro" id="IPR036291">
    <property type="entry name" value="NAD(P)-bd_dom_sf"/>
</dbReference>
<comment type="caution">
    <text evidence="6">The sequence shown here is derived from an EMBL/GenBank/DDBJ whole genome shotgun (WGS) entry which is preliminary data.</text>
</comment>
<dbReference type="Gene3D" id="3.40.50.720">
    <property type="entry name" value="NAD(P)-binding Rossmann-like Domain"/>
    <property type="match status" value="1"/>
</dbReference>
<keyword evidence="3" id="KW-0521">NADP</keyword>
<evidence type="ECO:0000313" key="6">
    <source>
        <dbReference type="EMBL" id="MBB5045374.1"/>
    </source>
</evidence>
<evidence type="ECO:0000256" key="5">
    <source>
        <dbReference type="ARBA" id="ARBA00023140"/>
    </source>
</evidence>
<accession>A0A7W7Z007</accession>
<comment type="similarity">
    <text evidence="2">Belongs to the short-chain dehydrogenases/reductases (SDR) family.</text>
</comment>
<dbReference type="PRINTS" id="PR00081">
    <property type="entry name" value="GDHRDH"/>
</dbReference>
<gene>
    <name evidence="6" type="ORF">HNR60_000103</name>
</gene>
<dbReference type="Proteomes" id="UP000542353">
    <property type="component" value="Unassembled WGS sequence"/>
</dbReference>
<dbReference type="FunFam" id="3.40.50.720:FF:000301">
    <property type="entry name" value="Hydroxysteroid dehydrogenase like 2"/>
    <property type="match status" value="1"/>
</dbReference>
<proteinExistence type="inferred from homology"/>
<dbReference type="SUPFAM" id="SSF51735">
    <property type="entry name" value="NAD(P)-binding Rossmann-fold domains"/>
    <property type="match status" value="1"/>
</dbReference>
<keyword evidence="7" id="KW-1185">Reference proteome</keyword>
<dbReference type="RefSeq" id="WP_184253120.1">
    <property type="nucleotide sequence ID" value="NZ_JACHIH010000001.1"/>
</dbReference>
<dbReference type="AlphaFoldDB" id="A0A7W7Z007"/>
<evidence type="ECO:0000256" key="2">
    <source>
        <dbReference type="ARBA" id="ARBA00006484"/>
    </source>
</evidence>
<reference evidence="6 7" key="1">
    <citation type="submission" date="2020-08" db="EMBL/GenBank/DDBJ databases">
        <title>Genomic Encyclopedia of Type Strains, Phase IV (KMG-IV): sequencing the most valuable type-strain genomes for metagenomic binning, comparative biology and taxonomic classification.</title>
        <authorList>
            <person name="Goeker M."/>
        </authorList>
    </citation>
    <scope>NUCLEOTIDE SEQUENCE [LARGE SCALE GENOMIC DNA]</scope>
    <source>
        <strain evidence="6 7">DSM 12706</strain>
    </source>
</reference>
<dbReference type="PANTHER" id="PTHR42808">
    <property type="entry name" value="HYDROXYSTEROID DEHYDROGENASE-LIKE PROTEIN 2"/>
    <property type="match status" value="1"/>
</dbReference>
<evidence type="ECO:0000256" key="3">
    <source>
        <dbReference type="ARBA" id="ARBA00022857"/>
    </source>
</evidence>
<dbReference type="Pfam" id="PF00106">
    <property type="entry name" value="adh_short"/>
    <property type="match status" value="1"/>
</dbReference>
<dbReference type="EMBL" id="JACHIH010000001">
    <property type="protein sequence ID" value="MBB5045374.1"/>
    <property type="molecule type" value="Genomic_DNA"/>
</dbReference>
<dbReference type="GO" id="GO:0016491">
    <property type="term" value="F:oxidoreductase activity"/>
    <property type="evidence" value="ECO:0007669"/>
    <property type="project" value="UniProtKB-KW"/>
</dbReference>
<dbReference type="NCBIfam" id="NF006133">
    <property type="entry name" value="PRK08278.1"/>
    <property type="match status" value="1"/>
</dbReference>
<dbReference type="InterPro" id="IPR002347">
    <property type="entry name" value="SDR_fam"/>
</dbReference>
<comment type="subcellular location">
    <subcellularLocation>
        <location evidence="1">Peroxisome</location>
    </subcellularLocation>
</comment>
<name>A0A7W7Z007_9BRAD</name>
<dbReference type="PANTHER" id="PTHR42808:SF3">
    <property type="entry name" value="HYDROXYSTEROID DEHYDROGENASE-LIKE PROTEIN 2"/>
    <property type="match status" value="1"/>
</dbReference>
<dbReference type="CDD" id="cd09762">
    <property type="entry name" value="HSDL2_SDR_c"/>
    <property type="match status" value="1"/>
</dbReference>
<protein>
    <submittedName>
        <fullName evidence="6">Citronellol/citronellal dehydrogenase</fullName>
    </submittedName>
</protein>
<dbReference type="InterPro" id="IPR051935">
    <property type="entry name" value="HSDL2"/>
</dbReference>